<organism evidence="1 2">
    <name type="scientific">Enterobacter agglomerans</name>
    <name type="common">Erwinia herbicola</name>
    <name type="synonym">Pantoea agglomerans</name>
    <dbReference type="NCBI Taxonomy" id="549"/>
    <lineage>
        <taxon>Bacteria</taxon>
        <taxon>Pseudomonadati</taxon>
        <taxon>Pseudomonadota</taxon>
        <taxon>Gammaproteobacteria</taxon>
        <taxon>Enterobacterales</taxon>
        <taxon>Erwiniaceae</taxon>
        <taxon>Pantoea</taxon>
        <taxon>Pantoea agglomerans group</taxon>
    </lineage>
</organism>
<evidence type="ECO:0000313" key="2">
    <source>
        <dbReference type="Proteomes" id="UP000610459"/>
    </source>
</evidence>
<proteinExistence type="predicted"/>
<name>A0ACC5PW02_ENTAG</name>
<protein>
    <submittedName>
        <fullName evidence="1">Uncharacterized protein</fullName>
    </submittedName>
</protein>
<keyword evidence="2" id="KW-1185">Reference proteome</keyword>
<accession>A0ACC5PW02</accession>
<reference evidence="1 2" key="1">
    <citation type="journal article" date="2020" name="FEMS Microbiol. Ecol.">
        <title>Temporal dynamics of bacterial communities during seed development and maturation.</title>
        <authorList>
            <person name="Chesneau G."/>
            <person name="Torres-Cortes G."/>
            <person name="Briand M."/>
            <person name="Darrasse A."/>
            <person name="Preveaux A."/>
            <person name="Marais C."/>
            <person name="Jacques M.A."/>
            <person name="Shade A."/>
            <person name="Barret M."/>
        </authorList>
    </citation>
    <scope>NUCLEOTIDE SEQUENCE [LARGE SCALE GENOMIC DNA]</scope>
    <source>
        <strain evidence="1 2">CFBP13709</strain>
    </source>
</reference>
<feature type="non-terminal residue" evidence="1">
    <location>
        <position position="1"/>
    </location>
</feature>
<comment type="caution">
    <text evidence="1">The sequence shown here is derived from an EMBL/GenBank/DDBJ whole genome shotgun (WGS) entry which is preliminary data.</text>
</comment>
<evidence type="ECO:0000313" key="1">
    <source>
        <dbReference type="EMBL" id="MBD8129368.1"/>
    </source>
</evidence>
<sequence length="133" mass="13462">VTDDRAPVLKGTAEAGATVTVYLDDSSTPAGSTVADADGNWTLSLGTLTDRDYSWQVKVTDAAGNETRGERATFRLDSSSVELSIDQANDDAGSITGAVLNGGLTDDSTPELQGTAAAGAVVTDVRGGGAGRR</sequence>
<dbReference type="Proteomes" id="UP000610459">
    <property type="component" value="Unassembled WGS sequence"/>
</dbReference>
<dbReference type="EMBL" id="JACYNR010000081">
    <property type="protein sequence ID" value="MBD8129368.1"/>
    <property type="molecule type" value="Genomic_DNA"/>
</dbReference>
<gene>
    <name evidence="1" type="ORF">IFT41_25065</name>
</gene>